<accession>A0A438K834</accession>
<reference evidence="1 2" key="1">
    <citation type="journal article" date="2018" name="PLoS Genet.">
        <title>Population sequencing reveals clonal diversity and ancestral inbreeding in the grapevine cultivar Chardonnay.</title>
        <authorList>
            <person name="Roach M.J."/>
            <person name="Johnson D.L."/>
            <person name="Bohlmann J."/>
            <person name="van Vuuren H.J."/>
            <person name="Jones S.J."/>
            <person name="Pretorius I.S."/>
            <person name="Schmidt S.A."/>
            <person name="Borneman A.R."/>
        </authorList>
    </citation>
    <scope>NUCLEOTIDE SEQUENCE [LARGE SCALE GENOMIC DNA]</scope>
    <source>
        <strain evidence="2">cv. Chardonnay</strain>
        <tissue evidence="1">Leaf</tissue>
    </source>
</reference>
<dbReference type="PANTHER" id="PTHR33240:SF8">
    <property type="entry name" value="OS03G0439900 PROTEIN"/>
    <property type="match status" value="1"/>
</dbReference>
<proteinExistence type="predicted"/>
<dbReference type="EMBL" id="QGNW01000013">
    <property type="protein sequence ID" value="RVX17368.1"/>
    <property type="molecule type" value="Genomic_DNA"/>
</dbReference>
<gene>
    <name evidence="1" type="ORF">CK203_003668</name>
</gene>
<sequence length="306" mass="34470">MQSLSGQPTRPSSLVVPPHPKELYEQFSRSVRSLCGALPMFSSLQAEHKHPTKHQDKCAHHKDHDHTTEQCRSLHYLVKRLIRVGHLRQHVRTVARQRKTVRGLAVQTPTTSASPRVVINYIHGDPADEKYNSKRKRQRVLYAASIRERISFILHNLPGGSTCPVDGTITFPSINVNRVLQSHEDVLILTLGISKFDVRRVLIDPGNSADLLGRRITHPSWSDHPERAILGGRGVIPFKAIMGCAWLHSMKVIPSTYHQMVSYLTKDGQIDIFGSQLATCQCYQVAFESELPSNSESRPEPSNMEE</sequence>
<evidence type="ECO:0000313" key="2">
    <source>
        <dbReference type="Proteomes" id="UP000288805"/>
    </source>
</evidence>
<dbReference type="AlphaFoldDB" id="A0A438K834"/>
<dbReference type="PANTHER" id="PTHR33240">
    <property type="entry name" value="OS08G0508500 PROTEIN"/>
    <property type="match status" value="1"/>
</dbReference>
<name>A0A438K834_VITVI</name>
<evidence type="ECO:0000313" key="1">
    <source>
        <dbReference type="EMBL" id="RVX17368.1"/>
    </source>
</evidence>
<organism evidence="1 2">
    <name type="scientific">Vitis vinifera</name>
    <name type="common">Grape</name>
    <dbReference type="NCBI Taxonomy" id="29760"/>
    <lineage>
        <taxon>Eukaryota</taxon>
        <taxon>Viridiplantae</taxon>
        <taxon>Streptophyta</taxon>
        <taxon>Embryophyta</taxon>
        <taxon>Tracheophyta</taxon>
        <taxon>Spermatophyta</taxon>
        <taxon>Magnoliopsida</taxon>
        <taxon>eudicotyledons</taxon>
        <taxon>Gunneridae</taxon>
        <taxon>Pentapetalae</taxon>
        <taxon>rosids</taxon>
        <taxon>Vitales</taxon>
        <taxon>Vitaceae</taxon>
        <taxon>Viteae</taxon>
        <taxon>Vitis</taxon>
    </lineage>
</organism>
<dbReference type="Proteomes" id="UP000288805">
    <property type="component" value="Unassembled WGS sequence"/>
</dbReference>
<protein>
    <submittedName>
        <fullName evidence="1">Uncharacterized protein</fullName>
    </submittedName>
</protein>
<comment type="caution">
    <text evidence="1">The sequence shown here is derived from an EMBL/GenBank/DDBJ whole genome shotgun (WGS) entry which is preliminary data.</text>
</comment>